<evidence type="ECO:0000256" key="1">
    <source>
        <dbReference type="SAM" id="MobiDB-lite"/>
    </source>
</evidence>
<feature type="signal peptide" evidence="2">
    <location>
        <begin position="1"/>
        <end position="22"/>
    </location>
</feature>
<name>A0A1H7XXI4_OLID1</name>
<feature type="domain" description="DUF5683" evidence="3">
    <location>
        <begin position="80"/>
        <end position="231"/>
    </location>
</feature>
<evidence type="ECO:0000313" key="5">
    <source>
        <dbReference type="Proteomes" id="UP000199421"/>
    </source>
</evidence>
<dbReference type="Proteomes" id="UP000199421">
    <property type="component" value="Unassembled WGS sequence"/>
</dbReference>
<evidence type="ECO:0000313" key="4">
    <source>
        <dbReference type="EMBL" id="SEM37669.1"/>
    </source>
</evidence>
<gene>
    <name evidence="4" type="ORF">SAMN05661044_05011</name>
</gene>
<protein>
    <recommendedName>
        <fullName evidence="3">DUF5683 domain-containing protein</fullName>
    </recommendedName>
</protein>
<reference evidence="5" key="1">
    <citation type="submission" date="2016-10" db="EMBL/GenBank/DDBJ databases">
        <authorList>
            <person name="Varghese N."/>
            <person name="Submissions S."/>
        </authorList>
    </citation>
    <scope>NUCLEOTIDE SEQUENCE [LARGE SCALE GENOMIC DNA]</scope>
    <source>
        <strain evidence="5">DSM 18733</strain>
    </source>
</reference>
<dbReference type="STRING" id="407022.SAMN05661044_05011"/>
<dbReference type="Pfam" id="PF18935">
    <property type="entry name" value="DUF5683"/>
    <property type="match status" value="1"/>
</dbReference>
<evidence type="ECO:0000259" key="3">
    <source>
        <dbReference type="Pfam" id="PF18935"/>
    </source>
</evidence>
<dbReference type="AlphaFoldDB" id="A0A1H7XXI4"/>
<sequence>MIILRFFFLIAFVTIGVCRVSAQVPDSVRTPKDISRDGYNMTDTTNLSKKERKKRAKEKEEQQKPIIYKDSTRLALEALTKKAARRSAILPGWGQLFNGGWGYVKAPIVWAGFGGLGYSFVFAQNNYQETLKEVRFRLANQGLNENPKYPMTVPTDWLINAKDFYRRNRDLTILITVGWYALNVIDAYIDAKFKRYDMSDDLTFNIRPTLLQAPGAYSYSSMPVVGLKATFALK</sequence>
<feature type="chain" id="PRO_5011777551" description="DUF5683 domain-containing protein" evidence="2">
    <location>
        <begin position="23"/>
        <end position="234"/>
    </location>
</feature>
<keyword evidence="2" id="KW-0732">Signal</keyword>
<accession>A0A1H7XXI4</accession>
<feature type="region of interest" description="Disordered" evidence="1">
    <location>
        <begin position="33"/>
        <end position="62"/>
    </location>
</feature>
<dbReference type="EMBL" id="FOAF01000011">
    <property type="protein sequence ID" value="SEM37669.1"/>
    <property type="molecule type" value="Genomic_DNA"/>
</dbReference>
<keyword evidence="5" id="KW-1185">Reference proteome</keyword>
<evidence type="ECO:0000256" key="2">
    <source>
        <dbReference type="SAM" id="SignalP"/>
    </source>
</evidence>
<organism evidence="4 5">
    <name type="scientific">Olivibacter domesticus</name>
    <name type="common">Pseudosphingobacterium domesticum</name>
    <dbReference type="NCBI Taxonomy" id="407022"/>
    <lineage>
        <taxon>Bacteria</taxon>
        <taxon>Pseudomonadati</taxon>
        <taxon>Bacteroidota</taxon>
        <taxon>Sphingobacteriia</taxon>
        <taxon>Sphingobacteriales</taxon>
        <taxon>Sphingobacteriaceae</taxon>
        <taxon>Olivibacter</taxon>
    </lineage>
</organism>
<dbReference type="InterPro" id="IPR043738">
    <property type="entry name" value="DUF5683"/>
</dbReference>
<proteinExistence type="predicted"/>
<dbReference type="RefSeq" id="WP_093330987.1">
    <property type="nucleotide sequence ID" value="NZ_FOAF01000011.1"/>
</dbReference>
<dbReference type="OrthoDB" id="9813910at2"/>